<dbReference type="RefSeq" id="WP_408158783.1">
    <property type="nucleotide sequence ID" value="NZ_JAQQFM010000006.1"/>
</dbReference>
<organism evidence="4 5">
    <name type="scientific">Herbaspirillum lusitanum</name>
    <dbReference type="NCBI Taxonomy" id="213312"/>
    <lineage>
        <taxon>Bacteria</taxon>
        <taxon>Pseudomonadati</taxon>
        <taxon>Pseudomonadota</taxon>
        <taxon>Betaproteobacteria</taxon>
        <taxon>Burkholderiales</taxon>
        <taxon>Oxalobacteraceae</taxon>
        <taxon>Herbaspirillum</taxon>
    </lineage>
</organism>
<evidence type="ECO:0000256" key="2">
    <source>
        <dbReference type="ARBA" id="ARBA00022801"/>
    </source>
</evidence>
<evidence type="ECO:0000256" key="1">
    <source>
        <dbReference type="ARBA" id="ARBA00022723"/>
    </source>
</evidence>
<keyword evidence="1" id="KW-0479">Metal-binding</keyword>
<dbReference type="PANTHER" id="PTHR11358:SF26">
    <property type="entry name" value="GUANIDINO ACID HYDROLASE, MITOCHONDRIAL"/>
    <property type="match status" value="1"/>
</dbReference>
<keyword evidence="5" id="KW-1185">Reference proteome</keyword>
<dbReference type="InterPro" id="IPR023696">
    <property type="entry name" value="Ureohydrolase_dom_sf"/>
</dbReference>
<dbReference type="Proteomes" id="UP001629246">
    <property type="component" value="Unassembled WGS sequence"/>
</dbReference>
<dbReference type="PIRSF" id="PIRSF036979">
    <property type="entry name" value="Arginase"/>
    <property type="match status" value="1"/>
</dbReference>
<comment type="similarity">
    <text evidence="3">Belongs to the arginase family.</text>
</comment>
<dbReference type="Gene3D" id="3.40.800.10">
    <property type="entry name" value="Ureohydrolase domain"/>
    <property type="match status" value="1"/>
</dbReference>
<name>A0ABW9ABK0_9BURK</name>
<comment type="caution">
    <text evidence="4">The sequence shown here is derived from an EMBL/GenBank/DDBJ whole genome shotgun (WGS) entry which is preliminary data.</text>
</comment>
<dbReference type="Pfam" id="PF00491">
    <property type="entry name" value="Arginase"/>
    <property type="match status" value="1"/>
</dbReference>
<keyword evidence="2" id="KW-0378">Hydrolase</keyword>
<reference evidence="4 5" key="1">
    <citation type="journal article" date="2024" name="Chem. Sci.">
        <title>Discovery of megapolipeptins by genome mining of a Burkholderiales bacteria collection.</title>
        <authorList>
            <person name="Paulo B.S."/>
            <person name="Recchia M.J.J."/>
            <person name="Lee S."/>
            <person name="Fergusson C.H."/>
            <person name="Romanowski S.B."/>
            <person name="Hernandez A."/>
            <person name="Krull N."/>
            <person name="Liu D.Y."/>
            <person name="Cavanagh H."/>
            <person name="Bos A."/>
            <person name="Gray C.A."/>
            <person name="Murphy B.T."/>
            <person name="Linington R.G."/>
            <person name="Eustaquio A.S."/>
        </authorList>
    </citation>
    <scope>NUCLEOTIDE SEQUENCE [LARGE SCALE GENOMIC DNA]</scope>
    <source>
        <strain evidence="4 5">RL21-008-BIB-A</strain>
    </source>
</reference>
<sequence>MTDMRGVGRANRAFTGIPTFLRSDICTDLDTIAARMAVFGVPMDEGSPYLPGARFAPRSIREHSMRFAATGFYDIERDRHFLATEITDGSIVDVGDVDVFPTNVEKTAENISAMSRQLRRRGVIPVGIGGDHSVSFPIVRGFEEPIHVIQFDAHLDFAPVTPDLRYTNGQPFRHITALPHVKSVTQVGIRSLRVRPVEVADARAAGNRIVTMSEFHTLTPAGVAQLLPAGEKCYVSIDIDALDMSLIPGCVSAEPNGLIYAELRDTLIALAQRMDIVGFDLVEVCPPLDVGTGVTSYLAAHVMVEFMGHIFAR</sequence>
<dbReference type="EMBL" id="JAQQFM010000006">
    <property type="protein sequence ID" value="MFL9925594.1"/>
    <property type="molecule type" value="Genomic_DNA"/>
</dbReference>
<evidence type="ECO:0000256" key="3">
    <source>
        <dbReference type="PROSITE-ProRule" id="PRU00742"/>
    </source>
</evidence>
<dbReference type="PANTHER" id="PTHR11358">
    <property type="entry name" value="ARGINASE/AGMATINASE"/>
    <property type="match status" value="1"/>
</dbReference>
<proteinExistence type="inferred from homology"/>
<protein>
    <submittedName>
        <fullName evidence="4">Arginase family protein</fullName>
    </submittedName>
</protein>
<evidence type="ECO:0000313" key="5">
    <source>
        <dbReference type="Proteomes" id="UP001629246"/>
    </source>
</evidence>
<dbReference type="SUPFAM" id="SSF52768">
    <property type="entry name" value="Arginase/deacetylase"/>
    <property type="match status" value="1"/>
</dbReference>
<dbReference type="InterPro" id="IPR006035">
    <property type="entry name" value="Ureohydrolase"/>
</dbReference>
<gene>
    <name evidence="4" type="ORF">PQR62_15045</name>
</gene>
<evidence type="ECO:0000313" key="4">
    <source>
        <dbReference type="EMBL" id="MFL9925594.1"/>
    </source>
</evidence>
<accession>A0ABW9ABK0</accession>
<dbReference type="PROSITE" id="PS51409">
    <property type="entry name" value="ARGINASE_2"/>
    <property type="match status" value="1"/>
</dbReference>